<protein>
    <submittedName>
        <fullName evidence="1">Uncharacterized protein</fullName>
    </submittedName>
</protein>
<name>A0ABZ2LYY4_9BACT</name>
<dbReference type="EMBL" id="CP089984">
    <property type="protein sequence ID" value="WXB16098.1"/>
    <property type="molecule type" value="Genomic_DNA"/>
</dbReference>
<organism evidence="1 2">
    <name type="scientific">Pendulispora albinea</name>
    <dbReference type="NCBI Taxonomy" id="2741071"/>
    <lineage>
        <taxon>Bacteria</taxon>
        <taxon>Pseudomonadati</taxon>
        <taxon>Myxococcota</taxon>
        <taxon>Myxococcia</taxon>
        <taxon>Myxococcales</taxon>
        <taxon>Sorangiineae</taxon>
        <taxon>Pendulisporaceae</taxon>
        <taxon>Pendulispora</taxon>
    </lineage>
</organism>
<dbReference type="RefSeq" id="WP_394825726.1">
    <property type="nucleotide sequence ID" value="NZ_CP089984.1"/>
</dbReference>
<evidence type="ECO:0000313" key="1">
    <source>
        <dbReference type="EMBL" id="WXB16098.1"/>
    </source>
</evidence>
<accession>A0ABZ2LYY4</accession>
<keyword evidence="2" id="KW-1185">Reference proteome</keyword>
<gene>
    <name evidence="1" type="ORF">LZC94_02225</name>
</gene>
<proteinExistence type="predicted"/>
<reference evidence="1 2" key="1">
    <citation type="submission" date="2021-12" db="EMBL/GenBank/DDBJ databases">
        <title>Discovery of the Pendulisporaceae a myxobacterial family with distinct sporulation behavior and unique specialized metabolism.</title>
        <authorList>
            <person name="Garcia R."/>
            <person name="Popoff A."/>
            <person name="Bader C.D."/>
            <person name="Loehr J."/>
            <person name="Walesch S."/>
            <person name="Walt C."/>
            <person name="Boldt J."/>
            <person name="Bunk B."/>
            <person name="Haeckl F.J.F.P.J."/>
            <person name="Gunesch A.P."/>
            <person name="Birkelbach J."/>
            <person name="Nuebel U."/>
            <person name="Pietschmann T."/>
            <person name="Bach T."/>
            <person name="Mueller R."/>
        </authorList>
    </citation>
    <scope>NUCLEOTIDE SEQUENCE [LARGE SCALE GENOMIC DNA]</scope>
    <source>
        <strain evidence="1 2">MSr11954</strain>
    </source>
</reference>
<dbReference type="Proteomes" id="UP001370348">
    <property type="component" value="Chromosome"/>
</dbReference>
<evidence type="ECO:0000313" key="2">
    <source>
        <dbReference type="Proteomes" id="UP001370348"/>
    </source>
</evidence>
<sequence>MSIGSSSCTLAFRSNEYQCSTDFDCTSRGSAFQQTVCSQTDGVCVDVNVAGCTSNEKCTAENNGAPHICKKPGSPCVPVFTAECNTLIPHDAKMKDNAVLFAFTGLKTGSESDAQKISYNMIEMGVNELNRSLVGLPGGPNGIPRPIIGVECDESQVAGEPDNIRLLHSYDHIVKDLGIQGIITNAYSSITVNIVVPQYVVPNGIFLMPNLSLSPLISSLDDQGLVWRSISPTPLQAPAQAAIVQLVEAKIRAATNPPMSDPIKVALVTSTGVVFSSTGDSVQAELHFNGGKNASQNAASDHFRKFSHTSSNDDAGVDLSKIANDLLEYHPHIIVATNKGNDFWEAEKESPKGIAPAIERQWVSRWGTSSYKPIYVIASPTIERATAYLALPAMETKREELRQRIVAVDYAPWNARMYNDFLLNYRAAYTDPKEDPVASGLNNYVVEYDSVYSMIYAMFAAAQKNPTRPLTGKAIAEAMPRLLTGDPFNVGPTDVAQIKQRLAAGQSVNLNGLYSLLDYDLSTGDSPTETSVVCLDKSVANPGSYEWKFSMTWDRNAHQLVGDKTGCASLK</sequence>